<feature type="transmembrane region" description="Helical" evidence="1">
    <location>
        <begin position="503"/>
        <end position="525"/>
    </location>
</feature>
<gene>
    <name evidence="2" type="ORF">C1I91_16720</name>
</gene>
<evidence type="ECO:0000313" key="3">
    <source>
        <dbReference type="Proteomes" id="UP000286268"/>
    </source>
</evidence>
<reference evidence="2 3" key="1">
    <citation type="submission" date="2018-01" db="EMBL/GenBank/DDBJ databases">
        <title>Genome Sequencing and Assembly of Anaerobacter polyendosporus strain CT4.</title>
        <authorList>
            <person name="Tachaapaikoon C."/>
            <person name="Sutheeworapong S."/>
            <person name="Jenjaroenpun P."/>
            <person name="Wongsurawat T."/>
            <person name="Nookeaw I."/>
            <person name="Cheawchanlertfa P."/>
            <person name="Kosugi A."/>
            <person name="Cheevadhanarak S."/>
            <person name="Ratanakhanokchai K."/>
        </authorList>
    </citation>
    <scope>NUCLEOTIDE SEQUENCE [LARGE SCALE GENOMIC DNA]</scope>
    <source>
        <strain evidence="2 3">CT4</strain>
    </source>
</reference>
<feature type="transmembrane region" description="Helical" evidence="1">
    <location>
        <begin position="61"/>
        <end position="80"/>
    </location>
</feature>
<evidence type="ECO:0008006" key="4">
    <source>
        <dbReference type="Google" id="ProtNLM"/>
    </source>
</evidence>
<dbReference type="AlphaFoldDB" id="A0A3R5QZF2"/>
<proteinExistence type="predicted"/>
<keyword evidence="1" id="KW-0472">Membrane</keyword>
<feature type="transmembrane region" description="Helical" evidence="1">
    <location>
        <begin position="141"/>
        <end position="160"/>
    </location>
</feature>
<name>A0A3R5QZF2_9CLOT</name>
<evidence type="ECO:0000256" key="1">
    <source>
        <dbReference type="SAM" id="Phobius"/>
    </source>
</evidence>
<keyword evidence="1" id="KW-0812">Transmembrane</keyword>
<keyword evidence="1" id="KW-1133">Transmembrane helix</keyword>
<sequence length="536" mass="62331">MLKTFINSFNVSFAQNANSFIFFLKRLPLVGKKIPDRLYKETGIKTFFGVLNTILKFIGGFFKAALYIGIMIVLPAYLITKDKGDFYGVFLNIYFFLSFIIGPVIKSSIFDITNKEAYDMINLMRCDAKEYLLSHMIYEKTVSIINMTIPLFIFGLIFKIAFLNSLILLIEILFVRYTGEFLQLIFYNKTKKVLAQTKIISTLVILISLFLAYGLPLLNISISFQHILFRPFLVCLIFILAFLSVVYVFKYRNYKLIAKKVFVKENIFNPETAKVKMQFSNVELNEKRVGKELLDSSRFDKKQGYDYLNSIFFYRHRKIMIYPIKIRVYLILAILVFFVGYLVIFPGEKSGVLKYIDRSQPVMVFILYIMSTGERVCKAMFHNCDVSLLRYGFYRESKTILSNFNYRVKKIILLNLIPAVVLMISIMVVILVCGASGRLFSMIPYFVSILCLACFFSIHHLFMYYVVQPYTAELTVKSPFYKISNAIIYFISYFCLNFKTSSFYFTIGVLVVTILYTIIAILLTYKLAPKTFKLKE</sequence>
<dbReference type="RefSeq" id="WP_128213874.1">
    <property type="nucleotide sequence ID" value="NZ_CP025746.1"/>
</dbReference>
<protein>
    <recommendedName>
        <fullName evidence="4">ABC-2 type transport system permease protein</fullName>
    </recommendedName>
</protein>
<keyword evidence="3" id="KW-1185">Reference proteome</keyword>
<feature type="transmembrane region" description="Helical" evidence="1">
    <location>
        <begin position="326"/>
        <end position="345"/>
    </location>
</feature>
<dbReference type="Proteomes" id="UP000286268">
    <property type="component" value="Chromosome"/>
</dbReference>
<feature type="transmembrane region" description="Helical" evidence="1">
    <location>
        <begin position="411"/>
        <end position="433"/>
    </location>
</feature>
<accession>A0A3R5QZF2</accession>
<feature type="transmembrane region" description="Helical" evidence="1">
    <location>
        <begin position="445"/>
        <end position="467"/>
    </location>
</feature>
<feature type="transmembrane region" description="Helical" evidence="1">
    <location>
        <begin position="199"/>
        <end position="222"/>
    </location>
</feature>
<organism evidence="2 3">
    <name type="scientific">Clostridium manihotivorum</name>
    <dbReference type="NCBI Taxonomy" id="2320868"/>
    <lineage>
        <taxon>Bacteria</taxon>
        <taxon>Bacillati</taxon>
        <taxon>Bacillota</taxon>
        <taxon>Clostridia</taxon>
        <taxon>Eubacteriales</taxon>
        <taxon>Clostridiaceae</taxon>
        <taxon>Clostridium</taxon>
    </lineage>
</organism>
<dbReference type="EMBL" id="CP025746">
    <property type="protein sequence ID" value="QAA33146.1"/>
    <property type="molecule type" value="Genomic_DNA"/>
</dbReference>
<dbReference type="OrthoDB" id="1710898at2"/>
<evidence type="ECO:0000313" key="2">
    <source>
        <dbReference type="EMBL" id="QAA33146.1"/>
    </source>
</evidence>
<feature type="transmembrane region" description="Helical" evidence="1">
    <location>
        <begin position="228"/>
        <end position="249"/>
    </location>
</feature>
<feature type="transmembrane region" description="Helical" evidence="1">
    <location>
        <begin position="86"/>
        <end position="105"/>
    </location>
</feature>
<dbReference type="KEGG" id="cmah:C1I91_16720"/>